<dbReference type="OrthoDB" id="408728at2759"/>
<keyword evidence="1" id="KW-0863">Zinc-finger</keyword>
<evidence type="ECO:0000313" key="5">
    <source>
        <dbReference type="Proteomes" id="UP000494256"/>
    </source>
</evidence>
<dbReference type="PROSITE" id="PS51915">
    <property type="entry name" value="ZAD"/>
    <property type="match status" value="1"/>
</dbReference>
<dbReference type="InterPro" id="IPR012934">
    <property type="entry name" value="Znf_AD"/>
</dbReference>
<name>A0A8S1AQE4_ARCPL</name>
<evidence type="ECO:0000313" key="4">
    <source>
        <dbReference type="EMBL" id="CAB3249250.1"/>
    </source>
</evidence>
<keyword evidence="1" id="KW-0479">Metal-binding</keyword>
<dbReference type="AlphaFoldDB" id="A0A8S1AQE4"/>
<feature type="domain" description="ZAD" evidence="3">
    <location>
        <begin position="12"/>
        <end position="87"/>
    </location>
</feature>
<feature type="binding site" evidence="1">
    <location>
        <position position="60"/>
    </location>
    <ligand>
        <name>Zn(2+)</name>
        <dbReference type="ChEBI" id="CHEBI:29105"/>
    </ligand>
</feature>
<accession>A0A8S1AQE4</accession>
<feature type="binding site" evidence="1">
    <location>
        <position position="63"/>
    </location>
    <ligand>
        <name>Zn(2+)</name>
        <dbReference type="ChEBI" id="CHEBI:29105"/>
    </ligand>
</feature>
<evidence type="ECO:0000256" key="1">
    <source>
        <dbReference type="PROSITE-ProRule" id="PRU01263"/>
    </source>
</evidence>
<dbReference type="GO" id="GO:0008270">
    <property type="term" value="F:zinc ion binding"/>
    <property type="evidence" value="ECO:0007669"/>
    <property type="project" value="UniProtKB-UniRule"/>
</dbReference>
<proteinExistence type="predicted"/>
<feature type="binding site" evidence="1">
    <location>
        <position position="14"/>
    </location>
    <ligand>
        <name>Zn(2+)</name>
        <dbReference type="ChEBI" id="CHEBI:29105"/>
    </ligand>
</feature>
<dbReference type="GO" id="GO:0005634">
    <property type="term" value="C:nucleus"/>
    <property type="evidence" value="ECO:0007669"/>
    <property type="project" value="InterPro"/>
</dbReference>
<feature type="compositionally biased region" description="Acidic residues" evidence="2">
    <location>
        <begin position="107"/>
        <end position="120"/>
    </location>
</feature>
<organism evidence="4 5">
    <name type="scientific">Arctia plantaginis</name>
    <name type="common">Wood tiger moth</name>
    <name type="synonym">Phalaena plantaginis</name>
    <dbReference type="NCBI Taxonomy" id="874455"/>
    <lineage>
        <taxon>Eukaryota</taxon>
        <taxon>Metazoa</taxon>
        <taxon>Ecdysozoa</taxon>
        <taxon>Arthropoda</taxon>
        <taxon>Hexapoda</taxon>
        <taxon>Insecta</taxon>
        <taxon>Pterygota</taxon>
        <taxon>Neoptera</taxon>
        <taxon>Endopterygota</taxon>
        <taxon>Lepidoptera</taxon>
        <taxon>Glossata</taxon>
        <taxon>Ditrysia</taxon>
        <taxon>Noctuoidea</taxon>
        <taxon>Erebidae</taxon>
        <taxon>Arctiinae</taxon>
        <taxon>Arctia</taxon>
    </lineage>
</organism>
<evidence type="ECO:0000259" key="3">
    <source>
        <dbReference type="PROSITE" id="PS51915"/>
    </source>
</evidence>
<feature type="binding site" evidence="1">
    <location>
        <position position="17"/>
    </location>
    <ligand>
        <name>Zn(2+)</name>
        <dbReference type="ChEBI" id="CHEBI:29105"/>
    </ligand>
</feature>
<sequence length="120" mass="13358">MGSLDRAVLTGFICRLCSEMHRVVLHIYSEEGIRLSISEKISRYLSINVSRSDPLPKTICKICLDRLESQHKLVMVMEQAANILKRQRALQASIQRNDASDNANADADADADDTSESPTP</sequence>
<gene>
    <name evidence="4" type="ORF">APLA_LOCUS12751</name>
</gene>
<comment type="caution">
    <text evidence="4">The sequence shown here is derived from an EMBL/GenBank/DDBJ whole genome shotgun (WGS) entry which is preliminary data.</text>
</comment>
<reference evidence="4 5" key="1">
    <citation type="submission" date="2020-04" db="EMBL/GenBank/DDBJ databases">
        <authorList>
            <person name="Wallbank WR R."/>
            <person name="Pardo Diaz C."/>
            <person name="Kozak K."/>
            <person name="Martin S."/>
            <person name="Jiggins C."/>
            <person name="Moest M."/>
            <person name="Warren A I."/>
            <person name="Byers J.R.P. K."/>
            <person name="Montejo-Kovacevich G."/>
            <person name="Yen C E."/>
        </authorList>
    </citation>
    <scope>NUCLEOTIDE SEQUENCE [LARGE SCALE GENOMIC DNA]</scope>
</reference>
<dbReference type="SMART" id="SM00868">
    <property type="entry name" value="zf-AD"/>
    <property type="match status" value="1"/>
</dbReference>
<evidence type="ECO:0000256" key="2">
    <source>
        <dbReference type="SAM" id="MobiDB-lite"/>
    </source>
</evidence>
<dbReference type="Pfam" id="PF07776">
    <property type="entry name" value="zf-AD"/>
    <property type="match status" value="1"/>
</dbReference>
<dbReference type="SUPFAM" id="SSF57716">
    <property type="entry name" value="Glucocorticoid receptor-like (DNA-binding domain)"/>
    <property type="match status" value="1"/>
</dbReference>
<dbReference type="PANTHER" id="PTHR39942">
    <property type="entry name" value="BCDNA.LD26519-RELATED"/>
    <property type="match status" value="1"/>
</dbReference>
<dbReference type="Proteomes" id="UP000494256">
    <property type="component" value="Unassembled WGS sequence"/>
</dbReference>
<dbReference type="Gene3D" id="3.40.1800.20">
    <property type="match status" value="1"/>
</dbReference>
<feature type="region of interest" description="Disordered" evidence="2">
    <location>
        <begin position="94"/>
        <end position="120"/>
    </location>
</feature>
<dbReference type="EMBL" id="CADEBD010000344">
    <property type="protein sequence ID" value="CAB3249250.1"/>
    <property type="molecule type" value="Genomic_DNA"/>
</dbReference>
<dbReference type="PANTHER" id="PTHR39942:SF1">
    <property type="entry name" value="BCDNA.LD26519-RELATED"/>
    <property type="match status" value="1"/>
</dbReference>
<keyword evidence="1" id="KW-0862">Zinc</keyword>
<protein>
    <recommendedName>
        <fullName evidence="3">ZAD domain-containing protein</fullName>
    </recommendedName>
</protein>